<name>A0A653D636_CALMS</name>
<sequence length="372" mass="43227">MDYIREFDIQLEREYYYPGETIKGNVVLDTIENFKLRTIRVILRGKAHAEWKVLLSGDRRTVKDDQIFVDERQIIWGEKNLDTTIPILPRGTHQFPFKFSLPESSLPCSFESRPCYIRYFFKVTIDIPYASPPQGIKYFTVIGPHIDCMEEQYLKPIVLENRKSTCCWCCKKGTINLRCVLARSAYVCKESIKLKVTIDNQAEEEVKLRIKLEQVCEFFIDRGVLGVSKDMKHLVFEYGGCHVKPHSRSKWDSSNCLVIPTMPTTLVHICRLVQIYYLLTVYLDTDKEFDILQVSCPITIGTVPFRIPNSNQTPTIKYEQACPVVEGGMYLAPEFLLGQVYDGNEHHLRDPLVLYKPLYVTVERNEDKNEEK</sequence>
<dbReference type="InterPro" id="IPR014752">
    <property type="entry name" value="Arrestin-like_C"/>
</dbReference>
<dbReference type="InterPro" id="IPR014756">
    <property type="entry name" value="Ig_E-set"/>
</dbReference>
<dbReference type="Pfam" id="PF00339">
    <property type="entry name" value="Arrestin_N"/>
    <property type="match status" value="1"/>
</dbReference>
<dbReference type="AlphaFoldDB" id="A0A653D636"/>
<feature type="domain" description="Arrestin C-terminal-like" evidence="3">
    <location>
        <begin position="1"/>
        <end position="148"/>
    </location>
</feature>
<organism evidence="4 5">
    <name type="scientific">Callosobruchus maculatus</name>
    <name type="common">Southern cowpea weevil</name>
    <name type="synonym">Pulse bruchid</name>
    <dbReference type="NCBI Taxonomy" id="64391"/>
    <lineage>
        <taxon>Eukaryota</taxon>
        <taxon>Metazoa</taxon>
        <taxon>Ecdysozoa</taxon>
        <taxon>Arthropoda</taxon>
        <taxon>Hexapoda</taxon>
        <taxon>Insecta</taxon>
        <taxon>Pterygota</taxon>
        <taxon>Neoptera</taxon>
        <taxon>Endopterygota</taxon>
        <taxon>Coleoptera</taxon>
        <taxon>Polyphaga</taxon>
        <taxon>Cucujiformia</taxon>
        <taxon>Chrysomeloidea</taxon>
        <taxon>Chrysomelidae</taxon>
        <taxon>Bruchinae</taxon>
        <taxon>Bruchini</taxon>
        <taxon>Callosobruchus</taxon>
    </lineage>
</organism>
<dbReference type="PANTHER" id="PTHR11188:SF144">
    <property type="entry name" value="ARRESTIN C-TERMINAL-LIKE DOMAIN-CONTAINING PROTEIN"/>
    <property type="match status" value="1"/>
</dbReference>
<evidence type="ECO:0000313" key="4">
    <source>
        <dbReference type="EMBL" id="VEN55031.1"/>
    </source>
</evidence>
<comment type="similarity">
    <text evidence="1">Belongs to the arrestin family.</text>
</comment>
<keyword evidence="2" id="KW-0716">Sensory transduction</keyword>
<evidence type="ECO:0000256" key="2">
    <source>
        <dbReference type="ARBA" id="ARBA00022606"/>
    </source>
</evidence>
<accession>A0A653D636</accession>
<dbReference type="InterPro" id="IPR050357">
    <property type="entry name" value="Arrestin_domain-protein"/>
</dbReference>
<dbReference type="GO" id="GO:0015031">
    <property type="term" value="P:protein transport"/>
    <property type="evidence" value="ECO:0007669"/>
    <property type="project" value="TreeGrafter"/>
</dbReference>
<gene>
    <name evidence="4" type="ORF">CALMAC_LOCUS14322</name>
</gene>
<dbReference type="EMBL" id="CAACVG010010103">
    <property type="protein sequence ID" value="VEN55031.1"/>
    <property type="molecule type" value="Genomic_DNA"/>
</dbReference>
<reference evidence="4 5" key="1">
    <citation type="submission" date="2019-01" db="EMBL/GenBank/DDBJ databases">
        <authorList>
            <person name="Sayadi A."/>
        </authorList>
    </citation>
    <scope>NUCLEOTIDE SEQUENCE [LARGE SCALE GENOMIC DNA]</scope>
</reference>
<dbReference type="InterPro" id="IPR011022">
    <property type="entry name" value="Arrestin_C-like"/>
</dbReference>
<keyword evidence="5" id="KW-1185">Reference proteome</keyword>
<dbReference type="GO" id="GO:0005737">
    <property type="term" value="C:cytoplasm"/>
    <property type="evidence" value="ECO:0007669"/>
    <property type="project" value="TreeGrafter"/>
</dbReference>
<evidence type="ECO:0000256" key="1">
    <source>
        <dbReference type="ARBA" id="ARBA00005298"/>
    </source>
</evidence>
<evidence type="ECO:0000259" key="3">
    <source>
        <dbReference type="SMART" id="SM01017"/>
    </source>
</evidence>
<dbReference type="Proteomes" id="UP000410492">
    <property type="component" value="Unassembled WGS sequence"/>
</dbReference>
<feature type="domain" description="Arrestin C-terminal-like" evidence="3">
    <location>
        <begin position="171"/>
        <end position="305"/>
    </location>
</feature>
<dbReference type="Gene3D" id="2.60.40.640">
    <property type="match status" value="2"/>
</dbReference>
<dbReference type="PANTHER" id="PTHR11188">
    <property type="entry name" value="ARRESTIN DOMAIN CONTAINING PROTEIN"/>
    <property type="match status" value="1"/>
</dbReference>
<proteinExistence type="inferred from homology"/>
<dbReference type="Pfam" id="PF02752">
    <property type="entry name" value="Arrestin_C"/>
    <property type="match status" value="1"/>
</dbReference>
<dbReference type="OrthoDB" id="7785529at2759"/>
<evidence type="ECO:0000313" key="5">
    <source>
        <dbReference type="Proteomes" id="UP000410492"/>
    </source>
</evidence>
<dbReference type="SMART" id="SM01017">
    <property type="entry name" value="Arrestin_C"/>
    <property type="match status" value="2"/>
</dbReference>
<protein>
    <recommendedName>
        <fullName evidence="3">Arrestin C-terminal-like domain-containing protein</fullName>
    </recommendedName>
</protein>
<dbReference type="SUPFAM" id="SSF81296">
    <property type="entry name" value="E set domains"/>
    <property type="match status" value="2"/>
</dbReference>
<dbReference type="InterPro" id="IPR011021">
    <property type="entry name" value="Arrestin-like_N"/>
</dbReference>